<dbReference type="Proteomes" id="UP000270296">
    <property type="component" value="Unassembled WGS sequence"/>
</dbReference>
<accession>A0A3P8FJZ6</accession>
<dbReference type="PANTHER" id="PTHR45913">
    <property type="entry name" value="EPM2A-INTERACTING PROTEIN 1"/>
    <property type="match status" value="1"/>
</dbReference>
<evidence type="ECO:0000313" key="2">
    <source>
        <dbReference type="Proteomes" id="UP000270296"/>
    </source>
</evidence>
<evidence type="ECO:0000313" key="1">
    <source>
        <dbReference type="EMBL" id="VDP22493.1"/>
    </source>
</evidence>
<organism evidence="1 2">
    <name type="scientific">Soboliphyme baturini</name>
    <dbReference type="NCBI Taxonomy" id="241478"/>
    <lineage>
        <taxon>Eukaryota</taxon>
        <taxon>Metazoa</taxon>
        <taxon>Ecdysozoa</taxon>
        <taxon>Nematoda</taxon>
        <taxon>Enoplea</taxon>
        <taxon>Dorylaimia</taxon>
        <taxon>Dioctophymatida</taxon>
        <taxon>Dioctophymatoidea</taxon>
        <taxon>Soboliphymatidae</taxon>
        <taxon>Soboliphyme</taxon>
    </lineage>
</organism>
<proteinExistence type="predicted"/>
<gene>
    <name evidence="1" type="ORF">SBAD_LOCUS9322</name>
</gene>
<dbReference type="OrthoDB" id="5919819at2759"/>
<dbReference type="AlphaFoldDB" id="A0A3P8FJZ6"/>
<name>A0A3P8FJZ6_9BILA</name>
<sequence>MSVKRQRLDSNVRGTFDQLLASKASFEVAWLTVRNKKPYTIGEDLVKPAALKMAEITWSGRSHEATKFSALCDETTDVSSNSHLIVYVRYKSLHVAEEELLFCSPLELLSREIDVFNKANEYFNDNCIAVYVDGGPAMLDYISGFSALARENNPKLKLATI</sequence>
<reference evidence="1 2" key="1">
    <citation type="submission" date="2018-11" db="EMBL/GenBank/DDBJ databases">
        <authorList>
            <consortium name="Pathogen Informatics"/>
        </authorList>
    </citation>
    <scope>NUCLEOTIDE SEQUENCE [LARGE SCALE GENOMIC DNA]</scope>
</reference>
<protein>
    <submittedName>
        <fullName evidence="1">Uncharacterized protein</fullName>
    </submittedName>
</protein>
<keyword evidence="2" id="KW-1185">Reference proteome</keyword>
<dbReference type="PANTHER" id="PTHR45913:SF19">
    <property type="entry name" value="LOW QUALITY PROTEIN: ZINC FINGER BED DOMAIN-CONTAINING PROTEIN 5-LIKE"/>
    <property type="match status" value="1"/>
</dbReference>
<dbReference type="EMBL" id="UZAM01012575">
    <property type="protein sequence ID" value="VDP22493.1"/>
    <property type="molecule type" value="Genomic_DNA"/>
</dbReference>